<reference evidence="2 3" key="1">
    <citation type="submission" date="2012-05" db="EMBL/GenBank/DDBJ databases">
        <title>Recombination and specialization in a pathogen metapopulation.</title>
        <authorList>
            <person name="Gardiner A."/>
            <person name="Kemen E."/>
            <person name="Schultz-Larsen T."/>
            <person name="MacLean D."/>
            <person name="Van Oosterhout C."/>
            <person name="Jones J.D.G."/>
        </authorList>
    </citation>
    <scope>NUCLEOTIDE SEQUENCE [LARGE SCALE GENOMIC DNA]</scope>
    <source>
        <strain evidence="2 3">Ac Nc2</strain>
    </source>
</reference>
<organism evidence="2 3">
    <name type="scientific">Albugo candida</name>
    <dbReference type="NCBI Taxonomy" id="65357"/>
    <lineage>
        <taxon>Eukaryota</taxon>
        <taxon>Sar</taxon>
        <taxon>Stramenopiles</taxon>
        <taxon>Oomycota</taxon>
        <taxon>Peronosporomycetes</taxon>
        <taxon>Albuginales</taxon>
        <taxon>Albuginaceae</taxon>
        <taxon>Albugo</taxon>
    </lineage>
</organism>
<keyword evidence="3" id="KW-1185">Reference proteome</keyword>
<evidence type="ECO:0000313" key="3">
    <source>
        <dbReference type="Proteomes" id="UP000053237"/>
    </source>
</evidence>
<dbReference type="AlphaFoldDB" id="A0A024G6S6"/>
<evidence type="ECO:0000256" key="1">
    <source>
        <dbReference type="SAM" id="SignalP"/>
    </source>
</evidence>
<protein>
    <submittedName>
        <fullName evidence="2">Uncharacterized protein</fullName>
    </submittedName>
</protein>
<comment type="caution">
    <text evidence="2">The sequence shown here is derived from an EMBL/GenBank/DDBJ whole genome shotgun (WGS) entry which is preliminary data.</text>
</comment>
<feature type="chain" id="PRO_5001532238" evidence="1">
    <location>
        <begin position="18"/>
        <end position="389"/>
    </location>
</feature>
<accession>A0A024G6S6</accession>
<evidence type="ECO:0000313" key="2">
    <source>
        <dbReference type="EMBL" id="CCI42015.1"/>
    </source>
</evidence>
<dbReference type="InterPro" id="IPR036412">
    <property type="entry name" value="HAD-like_sf"/>
</dbReference>
<dbReference type="Proteomes" id="UP000053237">
    <property type="component" value="Unassembled WGS sequence"/>
</dbReference>
<keyword evidence="1" id="KW-0732">Signal</keyword>
<dbReference type="EMBL" id="CAIX01000028">
    <property type="protein sequence ID" value="CCI42015.1"/>
    <property type="molecule type" value="Genomic_DNA"/>
</dbReference>
<dbReference type="Gene3D" id="3.40.50.1000">
    <property type="entry name" value="HAD superfamily/HAD-like"/>
    <property type="match status" value="1"/>
</dbReference>
<dbReference type="InterPro" id="IPR023214">
    <property type="entry name" value="HAD_sf"/>
</dbReference>
<feature type="signal peptide" evidence="1">
    <location>
        <begin position="1"/>
        <end position="17"/>
    </location>
</feature>
<sequence>MSIKILSFVFLPLLSSGHEIQAFMQMIKNTGSSTFFSKFFEEADKVETGKCAFVDMDFTFISACFEVAVLAAQIEMGKYSFTNDDIPVVLGLKAAHLDCQNVVYKDSDERQQEVVGKNKLGVSLQEVVAKITAVFDDKLEIQKDALKPLIAMWNYVVYQGTQKKPNCDYLRTTVSRRLLYKMDETTRSEIINKAFKLHPTRREDRYYYKAGDGKIYPVVIENQAPVYPEMLELFKALKKSTFSLHLISASDITFVKAMATSKDLESMGIEAHGSKPNNDSEEQMLFGNGFTNDYDNKVKTMDEIITKKNCKFLFAAGDSMGDHRMLEKVLSEEPKGYALFINGPTTKLRTKNDLEDLAKRFDLRAHIQDVDEKNTEWKKIMPIKNATSI</sequence>
<dbReference type="InParanoid" id="A0A024G6S6"/>
<dbReference type="SUPFAM" id="SSF56784">
    <property type="entry name" value="HAD-like"/>
    <property type="match status" value="1"/>
</dbReference>
<proteinExistence type="predicted"/>
<gene>
    <name evidence="2" type="ORF">BN9_027990</name>
</gene>
<name>A0A024G6S6_9STRA</name>